<evidence type="ECO:0000313" key="7">
    <source>
        <dbReference type="Proteomes" id="UP000821853"/>
    </source>
</evidence>
<dbReference type="OrthoDB" id="8400687at2759"/>
<dbReference type="SMR" id="A0A9J6G6X4"/>
<dbReference type="InterPro" id="IPR001611">
    <property type="entry name" value="Leu-rich_rpt"/>
</dbReference>
<dbReference type="SMART" id="SM00082">
    <property type="entry name" value="LRRCT"/>
    <property type="match status" value="1"/>
</dbReference>
<protein>
    <recommendedName>
        <fullName evidence="5">LRRCT domain-containing protein</fullName>
    </recommendedName>
</protein>
<organism evidence="6 7">
    <name type="scientific">Haemaphysalis longicornis</name>
    <name type="common">Bush tick</name>
    <dbReference type="NCBI Taxonomy" id="44386"/>
    <lineage>
        <taxon>Eukaryota</taxon>
        <taxon>Metazoa</taxon>
        <taxon>Ecdysozoa</taxon>
        <taxon>Arthropoda</taxon>
        <taxon>Chelicerata</taxon>
        <taxon>Arachnida</taxon>
        <taxon>Acari</taxon>
        <taxon>Parasitiformes</taxon>
        <taxon>Ixodida</taxon>
        <taxon>Ixodoidea</taxon>
        <taxon>Ixodidae</taxon>
        <taxon>Haemaphysalinae</taxon>
        <taxon>Haemaphysalis</taxon>
    </lineage>
</organism>
<dbReference type="InterPro" id="IPR000483">
    <property type="entry name" value="Cys-rich_flank_reg_C"/>
</dbReference>
<keyword evidence="7" id="KW-1185">Reference proteome</keyword>
<dbReference type="Gene3D" id="3.80.10.10">
    <property type="entry name" value="Ribonuclease Inhibitor"/>
    <property type="match status" value="2"/>
</dbReference>
<feature type="domain" description="LRRCT" evidence="5">
    <location>
        <begin position="519"/>
        <end position="570"/>
    </location>
</feature>
<evidence type="ECO:0000256" key="4">
    <source>
        <dbReference type="SAM" id="MobiDB-lite"/>
    </source>
</evidence>
<name>A0A9J6G6X4_HAELO</name>
<keyword evidence="1" id="KW-0433">Leucine-rich repeat</keyword>
<dbReference type="VEuPathDB" id="VectorBase:HLOH_051553"/>
<feature type="region of interest" description="Disordered" evidence="4">
    <location>
        <begin position="85"/>
        <end position="127"/>
    </location>
</feature>
<dbReference type="InterPro" id="IPR003591">
    <property type="entry name" value="Leu-rich_rpt_typical-subtyp"/>
</dbReference>
<evidence type="ECO:0000256" key="3">
    <source>
        <dbReference type="ARBA" id="ARBA00022737"/>
    </source>
</evidence>
<dbReference type="PANTHER" id="PTHR24369:SF210">
    <property type="entry name" value="CHAOPTIN-RELATED"/>
    <property type="match status" value="1"/>
</dbReference>
<dbReference type="Proteomes" id="UP000821853">
    <property type="component" value="Chromosome 3"/>
</dbReference>
<keyword evidence="2" id="KW-0732">Signal</keyword>
<sequence length="605" mass="65946">MAVSSSRTDQKASVAVDCVGNAEENQKMTHRSPSHLILSSCMVRSPLFGLGRELGIFYTTHEAIFNEAVEEYCVSRNPVETIKARETSDELRKQGRKSPLAPALGDYGKRRRGSVEDVAGGGTASAGGHGRDIVVGAPIGPSCECMEKSKALNLYCERVESTDRLRASLATIARVQPPMVYLRINQVRRVLTASGRRGLLGVPPRSPLALAPEGGGREECGLERFPPGLLDDLQLSRLSVHRSNVSEIHTDAFGGLSDCLEALRSLVLLNLSYNRLRTVGAGAFRGLVSLLRLSLLGNRIATLDAMAFQGLGEKITTLNLGENLLEQVPSESLKGLRALERLLLHENQINELLPDQFPFEGQALDTLSLANNRIRTLPGAAFARLAALRSLDLERNGLFEIHPAAFQGVHATLQTLKLGRNNLGGVPSEALQNCTSLYELNLRGNNISAVPGDAFAGFSASLRFLYLQENRVQYIEAGAFDGMGSLQWLYLHSNKIATINYNVLKPLLSSLSILDVHDNPFHCDCELSWLRQLLLDKRNIVVEHPRETRCASPEEHASTALVHLPDMQCDAPSPLDPGGWLPLILLRAALAAYELGSFGLSVYVN</sequence>
<evidence type="ECO:0000256" key="2">
    <source>
        <dbReference type="ARBA" id="ARBA00022729"/>
    </source>
</evidence>
<dbReference type="GO" id="GO:0005886">
    <property type="term" value="C:plasma membrane"/>
    <property type="evidence" value="ECO:0007669"/>
    <property type="project" value="TreeGrafter"/>
</dbReference>
<dbReference type="Pfam" id="PF13855">
    <property type="entry name" value="LRR_8"/>
    <property type="match status" value="3"/>
</dbReference>
<evidence type="ECO:0000313" key="6">
    <source>
        <dbReference type="EMBL" id="KAH9370891.1"/>
    </source>
</evidence>
<keyword evidence="3" id="KW-0677">Repeat</keyword>
<accession>A0A9J6G6X4</accession>
<evidence type="ECO:0000259" key="5">
    <source>
        <dbReference type="SMART" id="SM00082"/>
    </source>
</evidence>
<dbReference type="AlphaFoldDB" id="A0A9J6G6X4"/>
<comment type="caution">
    <text evidence="6">The sequence shown here is derived from an EMBL/GenBank/DDBJ whole genome shotgun (WGS) entry which is preliminary data.</text>
</comment>
<dbReference type="PROSITE" id="PS51450">
    <property type="entry name" value="LRR"/>
    <property type="match status" value="1"/>
</dbReference>
<evidence type="ECO:0000256" key="1">
    <source>
        <dbReference type="ARBA" id="ARBA00022614"/>
    </source>
</evidence>
<dbReference type="PANTHER" id="PTHR24369">
    <property type="entry name" value="ANTIGEN BSP, PUTATIVE-RELATED"/>
    <property type="match status" value="1"/>
</dbReference>
<gene>
    <name evidence="6" type="ORF">HPB48_020704</name>
</gene>
<dbReference type="FunFam" id="3.80.10.10:FF:001164">
    <property type="entry name" value="GH01279p"/>
    <property type="match status" value="1"/>
</dbReference>
<proteinExistence type="predicted"/>
<dbReference type="EMBL" id="JABSTR010000005">
    <property type="protein sequence ID" value="KAH9370891.1"/>
    <property type="molecule type" value="Genomic_DNA"/>
</dbReference>
<reference evidence="6 7" key="1">
    <citation type="journal article" date="2020" name="Cell">
        <title>Large-Scale Comparative Analyses of Tick Genomes Elucidate Their Genetic Diversity and Vector Capacities.</title>
        <authorList>
            <consortium name="Tick Genome and Microbiome Consortium (TIGMIC)"/>
            <person name="Jia N."/>
            <person name="Wang J."/>
            <person name="Shi W."/>
            <person name="Du L."/>
            <person name="Sun Y."/>
            <person name="Zhan W."/>
            <person name="Jiang J.F."/>
            <person name="Wang Q."/>
            <person name="Zhang B."/>
            <person name="Ji P."/>
            <person name="Bell-Sakyi L."/>
            <person name="Cui X.M."/>
            <person name="Yuan T.T."/>
            <person name="Jiang B.G."/>
            <person name="Yang W.F."/>
            <person name="Lam T.T."/>
            <person name="Chang Q.C."/>
            <person name="Ding S.J."/>
            <person name="Wang X.J."/>
            <person name="Zhu J.G."/>
            <person name="Ruan X.D."/>
            <person name="Zhao L."/>
            <person name="Wei J.T."/>
            <person name="Ye R.Z."/>
            <person name="Que T.C."/>
            <person name="Du C.H."/>
            <person name="Zhou Y.H."/>
            <person name="Cheng J.X."/>
            <person name="Dai P.F."/>
            <person name="Guo W.B."/>
            <person name="Han X.H."/>
            <person name="Huang E.J."/>
            <person name="Li L.F."/>
            <person name="Wei W."/>
            <person name="Gao Y.C."/>
            <person name="Liu J.Z."/>
            <person name="Shao H.Z."/>
            <person name="Wang X."/>
            <person name="Wang C.C."/>
            <person name="Yang T.C."/>
            <person name="Huo Q.B."/>
            <person name="Li W."/>
            <person name="Chen H.Y."/>
            <person name="Chen S.E."/>
            <person name="Zhou L.G."/>
            <person name="Ni X.B."/>
            <person name="Tian J.H."/>
            <person name="Sheng Y."/>
            <person name="Liu T."/>
            <person name="Pan Y.S."/>
            <person name="Xia L.Y."/>
            <person name="Li J."/>
            <person name="Zhao F."/>
            <person name="Cao W.C."/>
        </authorList>
    </citation>
    <scope>NUCLEOTIDE SEQUENCE [LARGE SCALE GENOMIC DNA]</scope>
    <source>
        <strain evidence="6">HaeL-2018</strain>
    </source>
</reference>
<dbReference type="InterPro" id="IPR050541">
    <property type="entry name" value="LRR_TM_domain-containing"/>
</dbReference>
<dbReference type="InterPro" id="IPR032675">
    <property type="entry name" value="LRR_dom_sf"/>
</dbReference>
<dbReference type="SMART" id="SM00369">
    <property type="entry name" value="LRR_TYP"/>
    <property type="match status" value="10"/>
</dbReference>
<dbReference type="SUPFAM" id="SSF52058">
    <property type="entry name" value="L domain-like"/>
    <property type="match status" value="1"/>
</dbReference>